<feature type="region of interest" description="Disordered" evidence="2">
    <location>
        <begin position="1"/>
        <end position="30"/>
    </location>
</feature>
<keyword evidence="6" id="KW-1185">Reference proteome</keyword>
<dbReference type="Gene3D" id="3.40.220.10">
    <property type="entry name" value="Leucine Aminopeptidase, subunit E, domain 1"/>
    <property type="match status" value="1"/>
</dbReference>
<dbReference type="VEuPathDB" id="FungiDB:AeMF1_010250"/>
<evidence type="ECO:0000256" key="1">
    <source>
        <dbReference type="ARBA" id="ARBA00008355"/>
    </source>
</evidence>
<dbReference type="InterPro" id="IPR002589">
    <property type="entry name" value="Macro_dom"/>
</dbReference>
<proteinExistence type="inferred from homology"/>
<gene>
    <name evidence="5" type="ORF">Ae201684_003959</name>
</gene>
<dbReference type="InterPro" id="IPR036865">
    <property type="entry name" value="CRAL-TRIO_dom_sf"/>
</dbReference>
<dbReference type="PANTHER" id="PTHR11106:SF72">
    <property type="entry name" value="GANGLIOSIDE-INDUCED DIFFERENTIATION-ASSOCIATED PROTEIN 2"/>
    <property type="match status" value="1"/>
</dbReference>
<accession>A0A6G0XK69</accession>
<comment type="similarity">
    <text evidence="1">Belongs to the GDAP2 family.</text>
</comment>
<dbReference type="SUPFAM" id="SSF52949">
    <property type="entry name" value="Macro domain-like"/>
    <property type="match status" value="1"/>
</dbReference>
<dbReference type="SMART" id="SM00506">
    <property type="entry name" value="A1pp"/>
    <property type="match status" value="1"/>
</dbReference>
<protein>
    <recommendedName>
        <fullName evidence="7">Macro domain-containing protein</fullName>
    </recommendedName>
</protein>
<evidence type="ECO:0000259" key="3">
    <source>
        <dbReference type="PROSITE" id="PS50191"/>
    </source>
</evidence>
<dbReference type="Pfam" id="PF01661">
    <property type="entry name" value="Macro"/>
    <property type="match status" value="1"/>
</dbReference>
<dbReference type="AlphaFoldDB" id="A0A6G0XK69"/>
<reference evidence="5 6" key="1">
    <citation type="submission" date="2019-07" db="EMBL/GenBank/DDBJ databases">
        <title>Genomics analysis of Aphanomyces spp. identifies a new class of oomycete effector associated with host adaptation.</title>
        <authorList>
            <person name="Gaulin E."/>
        </authorList>
    </citation>
    <scope>NUCLEOTIDE SEQUENCE [LARGE SCALE GENOMIC DNA]</scope>
    <source>
        <strain evidence="5 6">ATCC 201684</strain>
    </source>
</reference>
<dbReference type="InterPro" id="IPR035793">
    <property type="entry name" value="Macro_GDAP2"/>
</dbReference>
<dbReference type="CDD" id="cd00170">
    <property type="entry name" value="SEC14"/>
    <property type="match status" value="1"/>
</dbReference>
<feature type="domain" description="Macro" evidence="4">
    <location>
        <begin position="28"/>
        <end position="209"/>
    </location>
</feature>
<feature type="domain" description="CRAL-TRIO" evidence="3">
    <location>
        <begin position="322"/>
        <end position="472"/>
    </location>
</feature>
<name>A0A6G0XK69_9STRA</name>
<dbReference type="EMBL" id="VJMJ01000048">
    <property type="protein sequence ID" value="KAF0740582.1"/>
    <property type="molecule type" value="Genomic_DNA"/>
</dbReference>
<evidence type="ECO:0000313" key="5">
    <source>
        <dbReference type="EMBL" id="KAF0740582.1"/>
    </source>
</evidence>
<dbReference type="PROSITE" id="PS51154">
    <property type="entry name" value="MACRO"/>
    <property type="match status" value="1"/>
</dbReference>
<evidence type="ECO:0008006" key="7">
    <source>
        <dbReference type="Google" id="ProtNLM"/>
    </source>
</evidence>
<organism evidence="5 6">
    <name type="scientific">Aphanomyces euteiches</name>
    <dbReference type="NCBI Taxonomy" id="100861"/>
    <lineage>
        <taxon>Eukaryota</taxon>
        <taxon>Sar</taxon>
        <taxon>Stramenopiles</taxon>
        <taxon>Oomycota</taxon>
        <taxon>Saprolegniomycetes</taxon>
        <taxon>Saprolegniales</taxon>
        <taxon>Verrucalvaceae</taxon>
        <taxon>Aphanomyces</taxon>
    </lineage>
</organism>
<dbReference type="SUPFAM" id="SSF52087">
    <property type="entry name" value="CRAL/TRIO domain"/>
    <property type="match status" value="1"/>
</dbReference>
<dbReference type="PANTHER" id="PTHR11106">
    <property type="entry name" value="GANGLIOSIDE INDUCED DIFFERENTIATION ASSOCIATED PROTEIN 2-RELATED"/>
    <property type="match status" value="1"/>
</dbReference>
<sequence length="472" mass="52774">MDIASIPRWNSLSPWENSSPGASPEGSNAPFQLNPGLNAKIALWKGAHWTLQVDAIVNPTSESLLDDSGVSGEVLEAAGDEIYVEIQAAGSCRTGDAVATRACQLPATKIIHTVTPKYNIKYKIAAENALHGCYRNVLRVAKEEGLTTVAIPCLYSKKKGYPREDALHVALRTVRRFLEHHGDAFDVILLCVDDQLDWHLYSKWLPMYFPRSKDEIALAASTFSGLPNLNLGDEYGEPVIEERKIRISSLVADEQARANAALERFTSDSLVTKDFCEMKDSPDEERLERIRKRNLGRAKSKSIEPKAAIPYQSYLDQAKHQDLQDIAKLKLIYRAGVDHAGAPVLMVVGKNLPVDAVDLERVMLFIIRVMDAVVERKYTVIYAHGEVTEANQPTTAWLQQLCKTFSSKYRENLKAFYILEATLWLKMTLWVGQSFVHSSFYAKVAYLDSREDVAQVVPTMVWPEDMATTKAA</sequence>
<evidence type="ECO:0000313" key="6">
    <source>
        <dbReference type="Proteomes" id="UP000481153"/>
    </source>
</evidence>
<dbReference type="Gene3D" id="3.40.525.10">
    <property type="entry name" value="CRAL-TRIO lipid binding domain"/>
    <property type="match status" value="1"/>
</dbReference>
<dbReference type="SMART" id="SM00516">
    <property type="entry name" value="SEC14"/>
    <property type="match status" value="1"/>
</dbReference>
<feature type="compositionally biased region" description="Polar residues" evidence="2">
    <location>
        <begin position="8"/>
        <end position="30"/>
    </location>
</feature>
<dbReference type="CDD" id="cd02905">
    <property type="entry name" value="Macro_GDAP2-like"/>
    <property type="match status" value="1"/>
</dbReference>
<dbReference type="InterPro" id="IPR043472">
    <property type="entry name" value="Macro_dom-like"/>
</dbReference>
<evidence type="ECO:0000256" key="2">
    <source>
        <dbReference type="SAM" id="MobiDB-lite"/>
    </source>
</evidence>
<dbReference type="Pfam" id="PF13716">
    <property type="entry name" value="CRAL_TRIO_2"/>
    <property type="match status" value="1"/>
</dbReference>
<evidence type="ECO:0000259" key="4">
    <source>
        <dbReference type="PROSITE" id="PS51154"/>
    </source>
</evidence>
<comment type="caution">
    <text evidence="5">The sequence shown here is derived from an EMBL/GenBank/DDBJ whole genome shotgun (WGS) entry which is preliminary data.</text>
</comment>
<dbReference type="Proteomes" id="UP000481153">
    <property type="component" value="Unassembled WGS sequence"/>
</dbReference>
<dbReference type="InterPro" id="IPR001251">
    <property type="entry name" value="CRAL-TRIO_dom"/>
</dbReference>
<dbReference type="PROSITE" id="PS50191">
    <property type="entry name" value="CRAL_TRIO"/>
    <property type="match status" value="1"/>
</dbReference>